<reference evidence="1" key="1">
    <citation type="journal article" date="2023" name="Mol. Phylogenet. Evol.">
        <title>Genome-scale phylogeny and comparative genomics of the fungal order Sordariales.</title>
        <authorList>
            <person name="Hensen N."/>
            <person name="Bonometti L."/>
            <person name="Westerberg I."/>
            <person name="Brannstrom I.O."/>
            <person name="Guillou S."/>
            <person name="Cros-Aarteil S."/>
            <person name="Calhoun S."/>
            <person name="Haridas S."/>
            <person name="Kuo A."/>
            <person name="Mondo S."/>
            <person name="Pangilinan J."/>
            <person name="Riley R."/>
            <person name="LaButti K."/>
            <person name="Andreopoulos B."/>
            <person name="Lipzen A."/>
            <person name="Chen C."/>
            <person name="Yan M."/>
            <person name="Daum C."/>
            <person name="Ng V."/>
            <person name="Clum A."/>
            <person name="Steindorff A."/>
            <person name="Ohm R.A."/>
            <person name="Martin F."/>
            <person name="Silar P."/>
            <person name="Natvig D.O."/>
            <person name="Lalanne C."/>
            <person name="Gautier V."/>
            <person name="Ament-Velasquez S.L."/>
            <person name="Kruys A."/>
            <person name="Hutchinson M.I."/>
            <person name="Powell A.J."/>
            <person name="Barry K."/>
            <person name="Miller A.N."/>
            <person name="Grigoriev I.V."/>
            <person name="Debuchy R."/>
            <person name="Gladieux P."/>
            <person name="Hiltunen Thoren M."/>
            <person name="Johannesson H."/>
        </authorList>
    </citation>
    <scope>NUCLEOTIDE SEQUENCE</scope>
    <source>
        <strain evidence="1">CBS 731.68</strain>
    </source>
</reference>
<feature type="non-terminal residue" evidence="1">
    <location>
        <position position="85"/>
    </location>
</feature>
<accession>A0AAN6TW99</accession>
<dbReference type="Proteomes" id="UP001302602">
    <property type="component" value="Unassembled WGS sequence"/>
</dbReference>
<evidence type="ECO:0000313" key="2">
    <source>
        <dbReference type="Proteomes" id="UP001302602"/>
    </source>
</evidence>
<name>A0AAN6TW99_9PEZI</name>
<dbReference type="RefSeq" id="XP_062645450.1">
    <property type="nucleotide sequence ID" value="XM_062787914.1"/>
</dbReference>
<proteinExistence type="predicted"/>
<sequence>MADSDPSISDGTCYAAREKRASLNFIPCGNSAFGDIHCCQAGDNCLENNACYNGRHGTTYLAGCTDFDYEDPSCPDKKSYQGMTL</sequence>
<comment type="caution">
    <text evidence="1">The sequence shown here is derived from an EMBL/GenBank/DDBJ whole genome shotgun (WGS) entry which is preliminary data.</text>
</comment>
<keyword evidence="2" id="KW-1185">Reference proteome</keyword>
<gene>
    <name evidence="1" type="ORF">N657DRAFT_552466</name>
</gene>
<dbReference type="AlphaFoldDB" id="A0AAN6TW99"/>
<protein>
    <submittedName>
        <fullName evidence="1">Uncharacterized protein</fullName>
    </submittedName>
</protein>
<organism evidence="1 2">
    <name type="scientific">Parathielavia appendiculata</name>
    <dbReference type="NCBI Taxonomy" id="2587402"/>
    <lineage>
        <taxon>Eukaryota</taxon>
        <taxon>Fungi</taxon>
        <taxon>Dikarya</taxon>
        <taxon>Ascomycota</taxon>
        <taxon>Pezizomycotina</taxon>
        <taxon>Sordariomycetes</taxon>
        <taxon>Sordariomycetidae</taxon>
        <taxon>Sordariales</taxon>
        <taxon>Chaetomiaceae</taxon>
        <taxon>Parathielavia</taxon>
    </lineage>
</organism>
<reference evidence="1" key="2">
    <citation type="submission" date="2023-05" db="EMBL/GenBank/DDBJ databases">
        <authorList>
            <consortium name="Lawrence Berkeley National Laboratory"/>
            <person name="Steindorff A."/>
            <person name="Hensen N."/>
            <person name="Bonometti L."/>
            <person name="Westerberg I."/>
            <person name="Brannstrom I.O."/>
            <person name="Guillou S."/>
            <person name="Cros-Aarteil S."/>
            <person name="Calhoun S."/>
            <person name="Haridas S."/>
            <person name="Kuo A."/>
            <person name="Mondo S."/>
            <person name="Pangilinan J."/>
            <person name="Riley R."/>
            <person name="Labutti K."/>
            <person name="Andreopoulos B."/>
            <person name="Lipzen A."/>
            <person name="Chen C."/>
            <person name="Yanf M."/>
            <person name="Daum C."/>
            <person name="Ng V."/>
            <person name="Clum A."/>
            <person name="Ohm R."/>
            <person name="Martin F."/>
            <person name="Silar P."/>
            <person name="Natvig D."/>
            <person name="Lalanne C."/>
            <person name="Gautier V."/>
            <person name="Ament-Velasquez S.L."/>
            <person name="Kruys A."/>
            <person name="Hutchinson M.I."/>
            <person name="Powell A.J."/>
            <person name="Barry K."/>
            <person name="Miller A.N."/>
            <person name="Grigoriev I.V."/>
            <person name="Debuchy R."/>
            <person name="Gladieux P."/>
            <person name="Thoren M.H."/>
            <person name="Johannesson H."/>
        </authorList>
    </citation>
    <scope>NUCLEOTIDE SEQUENCE</scope>
    <source>
        <strain evidence="1">CBS 731.68</strain>
    </source>
</reference>
<evidence type="ECO:0000313" key="1">
    <source>
        <dbReference type="EMBL" id="KAK4121679.1"/>
    </source>
</evidence>
<dbReference type="GeneID" id="87824684"/>
<dbReference type="EMBL" id="MU853233">
    <property type="protein sequence ID" value="KAK4121679.1"/>
    <property type="molecule type" value="Genomic_DNA"/>
</dbReference>